<organism evidence="1 2">
    <name type="scientific">Hygrophoropsis aurantiaca</name>
    <dbReference type="NCBI Taxonomy" id="72124"/>
    <lineage>
        <taxon>Eukaryota</taxon>
        <taxon>Fungi</taxon>
        <taxon>Dikarya</taxon>
        <taxon>Basidiomycota</taxon>
        <taxon>Agaricomycotina</taxon>
        <taxon>Agaricomycetes</taxon>
        <taxon>Agaricomycetidae</taxon>
        <taxon>Boletales</taxon>
        <taxon>Coniophorineae</taxon>
        <taxon>Hygrophoropsidaceae</taxon>
        <taxon>Hygrophoropsis</taxon>
    </lineage>
</organism>
<keyword evidence="2" id="KW-1185">Reference proteome</keyword>
<proteinExistence type="predicted"/>
<gene>
    <name evidence="1" type="ORF">BJ138DRAFT_235305</name>
</gene>
<comment type="caution">
    <text evidence="1">The sequence shown here is derived from an EMBL/GenBank/DDBJ whole genome shotgun (WGS) entry which is preliminary data.</text>
</comment>
<accession>A0ACB8A8J0</accession>
<dbReference type="Proteomes" id="UP000790377">
    <property type="component" value="Unassembled WGS sequence"/>
</dbReference>
<dbReference type="EMBL" id="MU267763">
    <property type="protein sequence ID" value="KAH7909379.1"/>
    <property type="molecule type" value="Genomic_DNA"/>
</dbReference>
<name>A0ACB8A8J0_9AGAM</name>
<sequence length="221" mass="23465">MVAPKITHPSLVVLASIISGSLVAAQCAYTHPKFGVSLAIYKHTHCAALEPTDHYIFGGKALVDGFEHNECQCLNFPTHFHGEVNSYVFSTGVHERATMELLYEPKCDKVGSHHKYVEENHIEEVVNYGAELLSAWVCIDHEPKHPEDEPYLLDELEKGGGRGVKSIAHKAEKLGKKIAAGAKDVVGALGAVGVAAGTAEGIAGIAGATGTEVLEGLAAVF</sequence>
<reference evidence="1" key="1">
    <citation type="journal article" date="2021" name="New Phytol.">
        <title>Evolutionary innovations through gain and loss of genes in the ectomycorrhizal Boletales.</title>
        <authorList>
            <person name="Wu G."/>
            <person name="Miyauchi S."/>
            <person name="Morin E."/>
            <person name="Kuo A."/>
            <person name="Drula E."/>
            <person name="Varga T."/>
            <person name="Kohler A."/>
            <person name="Feng B."/>
            <person name="Cao Y."/>
            <person name="Lipzen A."/>
            <person name="Daum C."/>
            <person name="Hundley H."/>
            <person name="Pangilinan J."/>
            <person name="Johnson J."/>
            <person name="Barry K."/>
            <person name="LaButti K."/>
            <person name="Ng V."/>
            <person name="Ahrendt S."/>
            <person name="Min B."/>
            <person name="Choi I.G."/>
            <person name="Park H."/>
            <person name="Plett J.M."/>
            <person name="Magnuson J."/>
            <person name="Spatafora J.W."/>
            <person name="Nagy L.G."/>
            <person name="Henrissat B."/>
            <person name="Grigoriev I.V."/>
            <person name="Yang Z.L."/>
            <person name="Xu J."/>
            <person name="Martin F.M."/>
        </authorList>
    </citation>
    <scope>NUCLEOTIDE SEQUENCE</scope>
    <source>
        <strain evidence="1">ATCC 28755</strain>
    </source>
</reference>
<evidence type="ECO:0000313" key="1">
    <source>
        <dbReference type="EMBL" id="KAH7909379.1"/>
    </source>
</evidence>
<evidence type="ECO:0000313" key="2">
    <source>
        <dbReference type="Proteomes" id="UP000790377"/>
    </source>
</evidence>
<protein>
    <submittedName>
        <fullName evidence="1">Uncharacterized protein</fullName>
    </submittedName>
</protein>